<evidence type="ECO:0000256" key="1">
    <source>
        <dbReference type="ARBA" id="ARBA00022679"/>
    </source>
</evidence>
<name>A0A2S7FCZ1_CLOBU</name>
<dbReference type="GO" id="GO:0009103">
    <property type="term" value="P:lipopolysaccharide biosynthetic process"/>
    <property type="evidence" value="ECO:0007669"/>
    <property type="project" value="TreeGrafter"/>
</dbReference>
<dbReference type="Proteomes" id="UP000238081">
    <property type="component" value="Unassembled WGS sequence"/>
</dbReference>
<dbReference type="AlphaFoldDB" id="A0A2S7FCZ1"/>
<accession>A0A2S7FCZ1</accession>
<dbReference type="SUPFAM" id="SSF53756">
    <property type="entry name" value="UDP-Glycosyltransferase/glycogen phosphorylase"/>
    <property type="match status" value="1"/>
</dbReference>
<protein>
    <submittedName>
        <fullName evidence="3">Glycosyltransferase WbuB</fullName>
    </submittedName>
</protein>
<reference evidence="3 4" key="1">
    <citation type="submission" date="2016-01" db="EMBL/GenBank/DDBJ databases">
        <title>Characterization of the Clostridium difficile lineages that are prevalent in Hong Kong and China.</title>
        <authorList>
            <person name="Kwok J.S.-L."/>
            <person name="Lam W.-Y."/>
            <person name="Ip M."/>
            <person name="Chan T.-F."/>
            <person name="Hawkey P.M."/>
            <person name="Tsui S.K.-W."/>
        </authorList>
    </citation>
    <scope>NUCLEOTIDE SEQUENCE [LARGE SCALE GENOMIC DNA]</scope>
    <source>
        <strain evidence="3 4">300064</strain>
    </source>
</reference>
<dbReference type="Pfam" id="PF00534">
    <property type="entry name" value="Glycos_transf_1"/>
    <property type="match status" value="1"/>
</dbReference>
<dbReference type="InterPro" id="IPR001296">
    <property type="entry name" value="Glyco_trans_1"/>
</dbReference>
<dbReference type="PANTHER" id="PTHR46401">
    <property type="entry name" value="GLYCOSYLTRANSFERASE WBBK-RELATED"/>
    <property type="match status" value="1"/>
</dbReference>
<evidence type="ECO:0000259" key="2">
    <source>
        <dbReference type="Pfam" id="PF00534"/>
    </source>
</evidence>
<gene>
    <name evidence="3" type="ORF">AWN73_10495</name>
</gene>
<feature type="domain" description="Glycosyl transferase family 1" evidence="2">
    <location>
        <begin position="225"/>
        <end position="391"/>
    </location>
</feature>
<dbReference type="PANTHER" id="PTHR46401:SF2">
    <property type="entry name" value="GLYCOSYLTRANSFERASE WBBK-RELATED"/>
    <property type="match status" value="1"/>
</dbReference>
<dbReference type="GO" id="GO:0016757">
    <property type="term" value="F:glycosyltransferase activity"/>
    <property type="evidence" value="ECO:0007669"/>
    <property type="project" value="InterPro"/>
</dbReference>
<organism evidence="3 4">
    <name type="scientific">Clostridium butyricum</name>
    <dbReference type="NCBI Taxonomy" id="1492"/>
    <lineage>
        <taxon>Bacteria</taxon>
        <taxon>Bacillati</taxon>
        <taxon>Bacillota</taxon>
        <taxon>Clostridia</taxon>
        <taxon>Eubacteriales</taxon>
        <taxon>Clostridiaceae</taxon>
        <taxon>Clostridium</taxon>
    </lineage>
</organism>
<dbReference type="Gene3D" id="3.40.50.2000">
    <property type="entry name" value="Glycogen Phosphorylase B"/>
    <property type="match status" value="2"/>
</dbReference>
<dbReference type="EMBL" id="LRDH01000088">
    <property type="protein sequence ID" value="PPV16288.1"/>
    <property type="molecule type" value="Genomic_DNA"/>
</dbReference>
<comment type="caution">
    <text evidence="3">The sequence shown here is derived from an EMBL/GenBank/DDBJ whole genome shotgun (WGS) entry which is preliminary data.</text>
</comment>
<proteinExistence type="predicted"/>
<dbReference type="RefSeq" id="WP_104675570.1">
    <property type="nucleotide sequence ID" value="NZ_CAVLFH010000001.1"/>
</dbReference>
<evidence type="ECO:0000313" key="3">
    <source>
        <dbReference type="EMBL" id="PPV16288.1"/>
    </source>
</evidence>
<evidence type="ECO:0000313" key="4">
    <source>
        <dbReference type="Proteomes" id="UP000238081"/>
    </source>
</evidence>
<sequence length="413" mass="47356">MDKKKMLVYAHYFYPDVASTGQILTELCDGLKENFDITVICVVPSYSGKIDEKYKKHRFYEEEIGNIKIIRVRVPEFNKSKKVSRIINLISYFINAIIATFNLQKQDYVFSISQPPILGGLLGVIGKVIKKGKLIYNIQDFNPEQTIAVGYSKNKFLVNIALYLDKFSCKMSNKIILVGRDMQQTLNNRFVKSYLPNNIVINNWIDEKSIYPLSNNNTTVYEFKERYNLQNKFVIMYSGNIGLYYDLENLIKIIGKFNNRDDVKFAFVGDGTIKKNIENYALENNLKNVVFIPYQEKSNLNYSLNAADVHFVVNSKGIKGISVPSKLYGVMACGKMILGILEKGSEARIIIEESGCGICSEPEDYEDIYIKIKYILDNKQLAEVIGEKGRKYLEKNLTKELSISKYRESILSI</sequence>
<dbReference type="CDD" id="cd03794">
    <property type="entry name" value="GT4_WbuB-like"/>
    <property type="match status" value="1"/>
</dbReference>
<keyword evidence="1 3" id="KW-0808">Transferase</keyword>